<evidence type="ECO:0008006" key="3">
    <source>
        <dbReference type="Google" id="ProtNLM"/>
    </source>
</evidence>
<dbReference type="InterPro" id="IPR043129">
    <property type="entry name" value="ATPase_NBD"/>
</dbReference>
<organism evidence="1 2">
    <name type="scientific">Candidatus Kaiserbacteria bacterium RIFCSPHIGHO2_01_FULL_54_36b</name>
    <dbReference type="NCBI Taxonomy" id="1798483"/>
    <lineage>
        <taxon>Bacteria</taxon>
        <taxon>Candidatus Kaiseribacteriota</taxon>
    </lineage>
</organism>
<dbReference type="SUPFAM" id="SSF53067">
    <property type="entry name" value="Actin-like ATPase domain"/>
    <property type="match status" value="2"/>
</dbReference>
<comment type="caution">
    <text evidence="1">The sequence shown here is derived from an EMBL/GenBank/DDBJ whole genome shotgun (WGS) entry which is preliminary data.</text>
</comment>
<proteinExistence type="predicted"/>
<name>A0A1F6CMT1_9BACT</name>
<dbReference type="AlphaFoldDB" id="A0A1F6CMT1"/>
<dbReference type="Pfam" id="PF11104">
    <property type="entry name" value="PilM_2"/>
    <property type="match status" value="1"/>
</dbReference>
<evidence type="ECO:0000313" key="1">
    <source>
        <dbReference type="EMBL" id="OGG50418.1"/>
    </source>
</evidence>
<reference evidence="1 2" key="1">
    <citation type="journal article" date="2016" name="Nat. Commun.">
        <title>Thousands of microbial genomes shed light on interconnected biogeochemical processes in an aquifer system.</title>
        <authorList>
            <person name="Anantharaman K."/>
            <person name="Brown C.T."/>
            <person name="Hug L.A."/>
            <person name="Sharon I."/>
            <person name="Castelle C.J."/>
            <person name="Probst A.J."/>
            <person name="Thomas B.C."/>
            <person name="Singh A."/>
            <person name="Wilkins M.J."/>
            <person name="Karaoz U."/>
            <person name="Brodie E.L."/>
            <person name="Williams K.H."/>
            <person name="Hubbard S.S."/>
            <person name="Banfield J.F."/>
        </authorList>
    </citation>
    <scope>NUCLEOTIDE SEQUENCE [LARGE SCALE GENOMIC DNA]</scope>
</reference>
<evidence type="ECO:0000313" key="2">
    <source>
        <dbReference type="Proteomes" id="UP000176445"/>
    </source>
</evidence>
<dbReference type="Gene3D" id="3.30.420.40">
    <property type="match status" value="2"/>
</dbReference>
<dbReference type="CDD" id="cd24049">
    <property type="entry name" value="ASKHA_NBD_PilM"/>
    <property type="match status" value="1"/>
</dbReference>
<dbReference type="PANTHER" id="PTHR32432">
    <property type="entry name" value="CELL DIVISION PROTEIN FTSA-RELATED"/>
    <property type="match status" value="1"/>
</dbReference>
<dbReference type="NCBIfam" id="TIGR01175">
    <property type="entry name" value="pilM"/>
    <property type="match status" value="1"/>
</dbReference>
<sequence>MAFSLGNVLKNLASFGKSAETSVLGIDIGASSAKIVQLRTSRGAAILETYGEIALGPYGQQAIGKAVKLTPEKIAEALTDVMREANVTARTGGLSIPFSSSLVSVIDVPHAEPEQMKRMIPIEARKYIPIPVSEVTLDWFPIPHDEGESSAFDRVEEKTPMQAKGQEVLLVAIHNEVLKNYQTIASTAALNINFYEIEIFSAVRSSVAHGIAPVLVVDLGAATSKIYVVERGIVRSSHLISVGGQHMTENLARSLGWEFEKAERTKRERGLVDSNAYSADENDKIKTALLSTLTRVFSEVNRVLLSYGQRYNKNVSRVVLAGGGASLPGIADVAHANLSAEVEIADPFSHTEAPAFLEAVLREIGPGFAVAVGVALRKLKSS</sequence>
<accession>A0A1F6CMT1</accession>
<dbReference type="Gene3D" id="3.30.1490.300">
    <property type="match status" value="1"/>
</dbReference>
<dbReference type="PIRSF" id="PIRSF019169">
    <property type="entry name" value="PilM"/>
    <property type="match status" value="1"/>
</dbReference>
<dbReference type="Proteomes" id="UP000176445">
    <property type="component" value="Unassembled WGS sequence"/>
</dbReference>
<dbReference type="InterPro" id="IPR005883">
    <property type="entry name" value="PilM"/>
</dbReference>
<dbReference type="InterPro" id="IPR050696">
    <property type="entry name" value="FtsA/MreB"/>
</dbReference>
<dbReference type="PANTHER" id="PTHR32432:SF3">
    <property type="entry name" value="ETHANOLAMINE UTILIZATION PROTEIN EUTJ"/>
    <property type="match status" value="1"/>
</dbReference>
<gene>
    <name evidence="1" type="ORF">A2704_05780</name>
</gene>
<dbReference type="EMBL" id="MFKW01000052">
    <property type="protein sequence ID" value="OGG50418.1"/>
    <property type="molecule type" value="Genomic_DNA"/>
</dbReference>
<protein>
    <recommendedName>
        <fullName evidence="3">SHS2 domain-containing protein</fullName>
    </recommendedName>
</protein>